<dbReference type="EMBL" id="MN740573">
    <property type="protein sequence ID" value="QHU34511.1"/>
    <property type="molecule type" value="Genomic_DNA"/>
</dbReference>
<evidence type="ECO:0008006" key="3">
    <source>
        <dbReference type="Google" id="ProtNLM"/>
    </source>
</evidence>
<keyword evidence="1" id="KW-0812">Transmembrane</keyword>
<proteinExistence type="predicted"/>
<reference evidence="2" key="1">
    <citation type="journal article" date="2020" name="Nature">
        <title>Giant virus diversity and host interactions through global metagenomics.</title>
        <authorList>
            <person name="Schulz F."/>
            <person name="Roux S."/>
            <person name="Paez-Espino D."/>
            <person name="Jungbluth S."/>
            <person name="Walsh D.A."/>
            <person name="Denef V.J."/>
            <person name="McMahon K.D."/>
            <person name="Konstantinidis K.T."/>
            <person name="Eloe-Fadrosh E.A."/>
            <person name="Kyrpides N.C."/>
            <person name="Woyke T."/>
        </authorList>
    </citation>
    <scope>NUCLEOTIDE SEQUENCE</scope>
    <source>
        <strain evidence="2">GVMAG-S-1016713-169</strain>
    </source>
</reference>
<dbReference type="AlphaFoldDB" id="A0A6C0LXN2"/>
<sequence>MVSKRFMLIFTIVISLISLSQIVLSYFGIIRYIIIQMKGNESYMSNYSKLPDSVKDKRVVLSFSLEPSDMDNVKPMLNSILDQTVKVDAIFATVKQENKELVPEWVKKIAVILPSGKDYGDCNNIVPILLREKEEDTIIITLQNDVVYGKDFIESMVDESINHPKASIQDTKGLALLVKPDLCSGVTDCCSKEYTKKLFMQKVDNLHTLDYTENYKRL</sequence>
<evidence type="ECO:0000256" key="1">
    <source>
        <dbReference type="SAM" id="Phobius"/>
    </source>
</evidence>
<accession>A0A6C0LXN2</accession>
<protein>
    <recommendedName>
        <fullName evidence="3">Glycosyltransferase 2-like domain-containing protein</fullName>
    </recommendedName>
</protein>
<name>A0A6C0LXN2_9ZZZZ</name>
<evidence type="ECO:0000313" key="2">
    <source>
        <dbReference type="EMBL" id="QHU34511.1"/>
    </source>
</evidence>
<feature type="transmembrane region" description="Helical" evidence="1">
    <location>
        <begin position="6"/>
        <end position="34"/>
    </location>
</feature>
<keyword evidence="1" id="KW-1133">Transmembrane helix</keyword>
<organism evidence="2">
    <name type="scientific">viral metagenome</name>
    <dbReference type="NCBI Taxonomy" id="1070528"/>
    <lineage>
        <taxon>unclassified sequences</taxon>
        <taxon>metagenomes</taxon>
        <taxon>organismal metagenomes</taxon>
    </lineage>
</organism>
<keyword evidence="1" id="KW-0472">Membrane</keyword>